<accession>A0ABV2FGP2</accession>
<keyword evidence="2" id="KW-0378">Hydrolase</keyword>
<name>A0ABV2FGP2_9STRE</name>
<comment type="caution">
    <text evidence="4">The sequence shown here is derived from an EMBL/GenBank/DDBJ whole genome shotgun (WGS) entry which is preliminary data.</text>
</comment>
<evidence type="ECO:0000256" key="1">
    <source>
        <dbReference type="ARBA" id="ARBA00022723"/>
    </source>
</evidence>
<keyword evidence="1" id="KW-0479">Metal-binding</keyword>
<organism evidence="4 5">
    <name type="scientific">Streptococcus rupicaprae</name>
    <dbReference type="NCBI Taxonomy" id="759619"/>
    <lineage>
        <taxon>Bacteria</taxon>
        <taxon>Bacillati</taxon>
        <taxon>Bacillota</taxon>
        <taxon>Bacilli</taxon>
        <taxon>Lactobacillales</taxon>
        <taxon>Streptococcaceae</taxon>
        <taxon>Streptococcus</taxon>
    </lineage>
</organism>
<dbReference type="InterPro" id="IPR020583">
    <property type="entry name" value="Inositol_monoP_metal-BS"/>
</dbReference>
<dbReference type="Gene3D" id="3.30.540.10">
    <property type="entry name" value="Fructose-1,6-Bisphosphatase, subunit A, domain 1"/>
    <property type="match status" value="1"/>
</dbReference>
<evidence type="ECO:0000256" key="2">
    <source>
        <dbReference type="ARBA" id="ARBA00022801"/>
    </source>
</evidence>
<dbReference type="Proteomes" id="UP001549122">
    <property type="component" value="Unassembled WGS sequence"/>
</dbReference>
<evidence type="ECO:0000313" key="5">
    <source>
        <dbReference type="Proteomes" id="UP001549122"/>
    </source>
</evidence>
<dbReference type="PRINTS" id="PR00377">
    <property type="entry name" value="IMPHPHTASES"/>
</dbReference>
<dbReference type="EMBL" id="JBEPLO010000006">
    <property type="protein sequence ID" value="MET3557653.1"/>
    <property type="molecule type" value="Genomic_DNA"/>
</dbReference>
<keyword evidence="5" id="KW-1185">Reference proteome</keyword>
<proteinExistence type="predicted"/>
<dbReference type="PANTHER" id="PTHR20854">
    <property type="entry name" value="INOSITOL MONOPHOSPHATASE"/>
    <property type="match status" value="1"/>
</dbReference>
<dbReference type="RefSeq" id="WP_354364512.1">
    <property type="nucleotide sequence ID" value="NZ_JBEPLO010000006.1"/>
</dbReference>
<dbReference type="PROSITE" id="PS00629">
    <property type="entry name" value="IMP_1"/>
    <property type="match status" value="1"/>
</dbReference>
<dbReference type="CDD" id="cd01637">
    <property type="entry name" value="IMPase_like"/>
    <property type="match status" value="1"/>
</dbReference>
<dbReference type="Pfam" id="PF00459">
    <property type="entry name" value="Inositol_P"/>
    <property type="match status" value="1"/>
</dbReference>
<evidence type="ECO:0000313" key="4">
    <source>
        <dbReference type="EMBL" id="MET3557653.1"/>
    </source>
</evidence>
<keyword evidence="3" id="KW-0460">Magnesium</keyword>
<evidence type="ECO:0000256" key="3">
    <source>
        <dbReference type="ARBA" id="ARBA00022842"/>
    </source>
</evidence>
<sequence length="263" mass="30265">MVDLKQIDEQLRRIILDIGRGVRESTIAMAQIEEKKNHRDLVTNVDKEVQELLKTALLDLMPDTLVFGEESKETVTDFNVPSLWIIDPIDGTSNFVKQHTDYAIMLAYFEHLEPKLSYIYDVERDILYWSVEGQGFFVNGKQIRSVKNKGMNDSLASIFIRKFIEHGRDEYILLAKESFDVRFGGSLGIDGARVATGQFGAFISPRIAPWDFAPFFLFAKELDLQLSDFDGKPLDLHQFGSIILSTKQYYADWKKFQSYDNIE</sequence>
<dbReference type="SUPFAM" id="SSF56655">
    <property type="entry name" value="Carbohydrate phosphatase"/>
    <property type="match status" value="1"/>
</dbReference>
<dbReference type="InterPro" id="IPR000760">
    <property type="entry name" value="Inositol_monophosphatase-like"/>
</dbReference>
<dbReference type="Gene3D" id="3.40.190.80">
    <property type="match status" value="1"/>
</dbReference>
<protein>
    <submittedName>
        <fullName evidence="4">Fructose-1,6-bisphosphatase/inositol monophosphatase family enzyme</fullName>
    </submittedName>
</protein>
<reference evidence="4 5" key="1">
    <citation type="submission" date="2024-06" db="EMBL/GenBank/DDBJ databases">
        <title>Genomic Encyclopedia of Type Strains, Phase IV (KMG-IV): sequencing the most valuable type-strain genomes for metagenomic binning, comparative biology and taxonomic classification.</title>
        <authorList>
            <person name="Goeker M."/>
        </authorList>
    </citation>
    <scope>NUCLEOTIDE SEQUENCE [LARGE SCALE GENOMIC DNA]</scope>
    <source>
        <strain evidence="4 5">DSM 28303</strain>
    </source>
</reference>
<gene>
    <name evidence="4" type="ORF">ABID29_000763</name>
</gene>
<dbReference type="PANTHER" id="PTHR20854:SF4">
    <property type="entry name" value="INOSITOL-1-MONOPHOSPHATASE-RELATED"/>
    <property type="match status" value="1"/>
</dbReference>